<dbReference type="KEGG" id="dpx:DAPPUDRAFT_330837"/>
<accession>E9HKS2</accession>
<evidence type="ECO:0000256" key="1">
    <source>
        <dbReference type="SAM" id="MobiDB-lite"/>
    </source>
</evidence>
<sequence>MKNSQDFEKRVSESNQSSGSGSGIVYFFKLNQSDLKSPSSSTQPRGRNPYPTKTATFSPLKIYLTRLAGCTSSPTRSWIFAIRQEKNYAYPPHQPYCLPLFNANIRIIRLHFTIKNMAFQIEKWQQLPVQPFETVISIKGIQFIYVIHVNDVKEIINCFAFQNTIATVHNYFAHVILQTRFRSNPDVVPSQMTSYQR</sequence>
<dbReference type="Proteomes" id="UP000000305">
    <property type="component" value="Unassembled WGS sequence"/>
</dbReference>
<dbReference type="HOGENOM" id="CLU_1385441_0_0_1"/>
<keyword evidence="3" id="KW-1185">Reference proteome</keyword>
<dbReference type="InParanoid" id="E9HKS2"/>
<dbReference type="AlphaFoldDB" id="E9HKS2"/>
<evidence type="ECO:0000313" key="2">
    <source>
        <dbReference type="EMBL" id="EFX67654.1"/>
    </source>
</evidence>
<gene>
    <name evidence="2" type="ORF">DAPPUDRAFT_330837</name>
</gene>
<dbReference type="EMBL" id="GL732671">
    <property type="protein sequence ID" value="EFX67654.1"/>
    <property type="molecule type" value="Genomic_DNA"/>
</dbReference>
<protein>
    <submittedName>
        <fullName evidence="2">Uncharacterized protein</fullName>
    </submittedName>
</protein>
<proteinExistence type="predicted"/>
<reference evidence="2 3" key="1">
    <citation type="journal article" date="2011" name="Science">
        <title>The ecoresponsive genome of Daphnia pulex.</title>
        <authorList>
            <person name="Colbourne J.K."/>
            <person name="Pfrender M.E."/>
            <person name="Gilbert D."/>
            <person name="Thomas W.K."/>
            <person name="Tucker A."/>
            <person name="Oakley T.H."/>
            <person name="Tokishita S."/>
            <person name="Aerts A."/>
            <person name="Arnold G.J."/>
            <person name="Basu M.K."/>
            <person name="Bauer D.J."/>
            <person name="Caceres C.E."/>
            <person name="Carmel L."/>
            <person name="Casola C."/>
            <person name="Choi J.H."/>
            <person name="Detter J.C."/>
            <person name="Dong Q."/>
            <person name="Dusheyko S."/>
            <person name="Eads B.D."/>
            <person name="Frohlich T."/>
            <person name="Geiler-Samerotte K.A."/>
            <person name="Gerlach D."/>
            <person name="Hatcher P."/>
            <person name="Jogdeo S."/>
            <person name="Krijgsveld J."/>
            <person name="Kriventseva E.V."/>
            <person name="Kultz D."/>
            <person name="Laforsch C."/>
            <person name="Lindquist E."/>
            <person name="Lopez J."/>
            <person name="Manak J.R."/>
            <person name="Muller J."/>
            <person name="Pangilinan J."/>
            <person name="Patwardhan R.P."/>
            <person name="Pitluck S."/>
            <person name="Pritham E.J."/>
            <person name="Rechtsteiner A."/>
            <person name="Rho M."/>
            <person name="Rogozin I.B."/>
            <person name="Sakarya O."/>
            <person name="Salamov A."/>
            <person name="Schaack S."/>
            <person name="Shapiro H."/>
            <person name="Shiga Y."/>
            <person name="Skalitzky C."/>
            <person name="Smith Z."/>
            <person name="Souvorov A."/>
            <person name="Sung W."/>
            <person name="Tang Z."/>
            <person name="Tsuchiya D."/>
            <person name="Tu H."/>
            <person name="Vos H."/>
            <person name="Wang M."/>
            <person name="Wolf Y.I."/>
            <person name="Yamagata H."/>
            <person name="Yamada T."/>
            <person name="Ye Y."/>
            <person name="Shaw J.R."/>
            <person name="Andrews J."/>
            <person name="Crease T.J."/>
            <person name="Tang H."/>
            <person name="Lucas S.M."/>
            <person name="Robertson H.M."/>
            <person name="Bork P."/>
            <person name="Koonin E.V."/>
            <person name="Zdobnov E.M."/>
            <person name="Grigoriev I.V."/>
            <person name="Lynch M."/>
            <person name="Boore J.L."/>
        </authorList>
    </citation>
    <scope>NUCLEOTIDE SEQUENCE [LARGE SCALE GENOMIC DNA]</scope>
</reference>
<name>E9HKS2_DAPPU</name>
<evidence type="ECO:0000313" key="3">
    <source>
        <dbReference type="Proteomes" id="UP000000305"/>
    </source>
</evidence>
<organism evidence="2 3">
    <name type="scientific">Daphnia pulex</name>
    <name type="common">Water flea</name>
    <dbReference type="NCBI Taxonomy" id="6669"/>
    <lineage>
        <taxon>Eukaryota</taxon>
        <taxon>Metazoa</taxon>
        <taxon>Ecdysozoa</taxon>
        <taxon>Arthropoda</taxon>
        <taxon>Crustacea</taxon>
        <taxon>Branchiopoda</taxon>
        <taxon>Diplostraca</taxon>
        <taxon>Cladocera</taxon>
        <taxon>Anomopoda</taxon>
        <taxon>Daphniidae</taxon>
        <taxon>Daphnia</taxon>
    </lineage>
</organism>
<feature type="compositionally biased region" description="Basic and acidic residues" evidence="1">
    <location>
        <begin position="1"/>
        <end position="12"/>
    </location>
</feature>
<feature type="region of interest" description="Disordered" evidence="1">
    <location>
        <begin position="1"/>
        <end position="22"/>
    </location>
</feature>